<dbReference type="GO" id="GO:0003779">
    <property type="term" value="F:actin binding"/>
    <property type="evidence" value="ECO:0007669"/>
    <property type="project" value="UniProtKB-KW"/>
</dbReference>
<keyword evidence="6" id="KW-1185">Reference proteome</keyword>
<keyword evidence="2" id="KW-0009">Actin-binding</keyword>
<evidence type="ECO:0000256" key="3">
    <source>
        <dbReference type="SAM" id="MobiDB-lite"/>
    </source>
</evidence>
<dbReference type="AlphaFoldDB" id="A0A8T1N3U0"/>
<dbReference type="InterPro" id="IPR002108">
    <property type="entry name" value="ADF-H"/>
</dbReference>
<protein>
    <recommendedName>
        <fullName evidence="4">ADF-H domain-containing protein</fullName>
    </recommendedName>
</protein>
<dbReference type="PROSITE" id="PS51263">
    <property type="entry name" value="ADF_H"/>
    <property type="match status" value="1"/>
</dbReference>
<dbReference type="EMBL" id="CM031824">
    <property type="protein sequence ID" value="KAG6624895.1"/>
    <property type="molecule type" value="Genomic_DNA"/>
</dbReference>
<dbReference type="GO" id="GO:0015629">
    <property type="term" value="C:actin cytoskeleton"/>
    <property type="evidence" value="ECO:0007669"/>
    <property type="project" value="InterPro"/>
</dbReference>
<dbReference type="GO" id="GO:0030042">
    <property type="term" value="P:actin filament depolymerization"/>
    <property type="evidence" value="ECO:0007669"/>
    <property type="project" value="InterPro"/>
</dbReference>
<feature type="compositionally biased region" description="Polar residues" evidence="3">
    <location>
        <begin position="12"/>
        <end position="24"/>
    </location>
</feature>
<dbReference type="Pfam" id="PF23247">
    <property type="entry name" value="LRR_RPS2"/>
    <property type="match status" value="1"/>
</dbReference>
<comment type="caution">
    <text evidence="5">The sequence shown here is derived from an EMBL/GenBank/DDBJ whole genome shotgun (WGS) entry which is preliminary data.</text>
</comment>
<evidence type="ECO:0000259" key="4">
    <source>
        <dbReference type="PROSITE" id="PS51263"/>
    </source>
</evidence>
<accession>A0A8T1N3U0</accession>
<evidence type="ECO:0000256" key="2">
    <source>
        <dbReference type="ARBA" id="ARBA00023203"/>
    </source>
</evidence>
<dbReference type="FunFam" id="3.40.20.10:FF:000025">
    <property type="entry name" value="Actin-depolymerizing factor 2"/>
    <property type="match status" value="1"/>
</dbReference>
<dbReference type="SMART" id="SM00102">
    <property type="entry name" value="ADF"/>
    <property type="match status" value="1"/>
</dbReference>
<comment type="similarity">
    <text evidence="1">Belongs to the actin-binding proteins ADF family.</text>
</comment>
<feature type="domain" description="ADF-H" evidence="4">
    <location>
        <begin position="279"/>
        <end position="413"/>
    </location>
</feature>
<sequence length="413" mass="47743">MESCVPRCRNYSPAQRNSSSSFGENKQDLINKKITLTNQGEENVSETENQTKMLSLFPHNLIESLENLQKLTAYQCDSLEVIFELEGLNTEESNSFNNLTKLSLRYLSKLLHIWKKGPRDIKGFNYLRWLQVWKCNSLKCLFTPSIAELLVKLEEIEVHGCNEMEAVLAKELGDEENRDVIVFPLVKTLELMNLQKLECFYTEDNHAFEWPSLDRITITGCPKLKMFASTSTKTPKLKGVYTIMSETHLLLNERDFQPMIEGNLNATIQHIIKKKANAASGMAVHDDCKLRFLDLKAKRTYRFIVYKIEEKQKQVFVEKLGEPSDSFEDFSASLPADECRYAVYDFDFVTEENVPRSRIEFITWSPDTAKVRSKMIYASYKDRFKRELDGIQVELQATDPTEMGLDVIRSRSN</sequence>
<dbReference type="InterPro" id="IPR057135">
    <property type="entry name" value="At4g27190-like_LRR"/>
</dbReference>
<dbReference type="InterPro" id="IPR017904">
    <property type="entry name" value="ADF/Cofilin"/>
</dbReference>
<evidence type="ECO:0000313" key="6">
    <source>
        <dbReference type="Proteomes" id="UP000811609"/>
    </source>
</evidence>
<dbReference type="Pfam" id="PF00241">
    <property type="entry name" value="Cofilin_ADF"/>
    <property type="match status" value="1"/>
</dbReference>
<dbReference type="PANTHER" id="PTHR11913">
    <property type="entry name" value="COFILIN-RELATED"/>
    <property type="match status" value="1"/>
</dbReference>
<evidence type="ECO:0000313" key="5">
    <source>
        <dbReference type="EMBL" id="KAG6624895.1"/>
    </source>
</evidence>
<proteinExistence type="inferred from homology"/>
<name>A0A8T1N3U0_CARIL</name>
<dbReference type="CDD" id="cd11286">
    <property type="entry name" value="ADF_cofilin_like"/>
    <property type="match status" value="1"/>
</dbReference>
<gene>
    <name evidence="5" type="ORF">CIPAW_16G058100</name>
</gene>
<evidence type="ECO:0000256" key="1">
    <source>
        <dbReference type="ARBA" id="ARBA00006844"/>
    </source>
</evidence>
<reference evidence="5" key="1">
    <citation type="submission" date="2020-12" db="EMBL/GenBank/DDBJ databases">
        <title>WGS assembly of Carya illinoinensis cv. Pawnee.</title>
        <authorList>
            <person name="Platts A."/>
            <person name="Shu S."/>
            <person name="Wright S."/>
            <person name="Barry K."/>
            <person name="Edger P."/>
            <person name="Pires J.C."/>
            <person name="Schmutz J."/>
        </authorList>
    </citation>
    <scope>NUCLEOTIDE SEQUENCE</scope>
    <source>
        <tissue evidence="5">Leaf</tissue>
    </source>
</reference>
<dbReference type="Proteomes" id="UP000811609">
    <property type="component" value="Chromosome 16"/>
</dbReference>
<organism evidence="5 6">
    <name type="scientific">Carya illinoinensis</name>
    <name type="common">Pecan</name>
    <dbReference type="NCBI Taxonomy" id="32201"/>
    <lineage>
        <taxon>Eukaryota</taxon>
        <taxon>Viridiplantae</taxon>
        <taxon>Streptophyta</taxon>
        <taxon>Embryophyta</taxon>
        <taxon>Tracheophyta</taxon>
        <taxon>Spermatophyta</taxon>
        <taxon>Magnoliopsida</taxon>
        <taxon>eudicotyledons</taxon>
        <taxon>Gunneridae</taxon>
        <taxon>Pentapetalae</taxon>
        <taxon>rosids</taxon>
        <taxon>fabids</taxon>
        <taxon>Fagales</taxon>
        <taxon>Juglandaceae</taxon>
        <taxon>Carya</taxon>
    </lineage>
</organism>
<feature type="region of interest" description="Disordered" evidence="3">
    <location>
        <begin position="1"/>
        <end position="24"/>
    </location>
</feature>